<evidence type="ECO:0000256" key="1">
    <source>
        <dbReference type="SAM" id="MobiDB-lite"/>
    </source>
</evidence>
<dbReference type="OrthoDB" id="3269726at2759"/>
<sequence length="580" mass="66888">MSRIRPDRLPGASYPSSNALIVAQRKVLRLQEPFNITFDGGKDSQPLTDWYNNHSNNPYIQTLQLRKERDGPFYHEFVVFRLRAGTYWRIDRRQLPDEEMPLDSIFRDGVTARDTMEQVTSFDASLYSRSDCLIELEFKVLVHVGLILRVCRSIQNHAKLYTLQRYNCYFFAQTLTLCTACGVSDWAGMGKENEGRSPWRSPNSPFTDFHKKSDLENNARLQTCTVNWSLDDSFNFAYDWGQLSRLSSILIHASPVLRHADHCNFCLESDSNRRQRGMSGEVGRLKHEIEEYWSTAFREVLNRAYLESHKRVIASGIWRLLSPNVTNEEYEQVMQNRIDEVKIKWEQYSKDKVENLIAAVKSLLDPTEVCDAWYSDPDEWKSIWACKDGGIYLIVHNSLIIVRYTLGGPVRAAFVEWEKQTRIYIESETSQLKRALEVQTIQAGEKVQEMALRARINSFTQSMNIKIRVAHEGEPIIPGGAAPSDQRSAMSGKTKLSTSTTKTRLTMRAAKFKSKMDRFFSKSHKMEEANIMQMKSQIEELIGLHAARVDQYRVLLNCGAREVQTDIKDGVDQIWNYIIG</sequence>
<gene>
    <name evidence="2" type="ORF">RHS03_05753</name>
</gene>
<dbReference type="EMBL" id="JACYCD010000053">
    <property type="protein sequence ID" value="KAF8705313.1"/>
    <property type="molecule type" value="Genomic_DNA"/>
</dbReference>
<feature type="region of interest" description="Disordered" evidence="1">
    <location>
        <begin position="480"/>
        <end position="500"/>
    </location>
</feature>
<comment type="caution">
    <text evidence="2">The sequence shown here is derived from an EMBL/GenBank/DDBJ whole genome shotgun (WGS) entry which is preliminary data.</text>
</comment>
<feature type="non-terminal residue" evidence="2">
    <location>
        <position position="1"/>
    </location>
</feature>
<evidence type="ECO:0000313" key="3">
    <source>
        <dbReference type="Proteomes" id="UP000602905"/>
    </source>
</evidence>
<name>A0A8H7LSY8_9AGAM</name>
<protein>
    <submittedName>
        <fullName evidence="2">Uncharacterized protein</fullName>
    </submittedName>
</protein>
<dbReference type="Proteomes" id="UP000602905">
    <property type="component" value="Unassembled WGS sequence"/>
</dbReference>
<organism evidence="2 3">
    <name type="scientific">Rhizoctonia solani</name>
    <dbReference type="NCBI Taxonomy" id="456999"/>
    <lineage>
        <taxon>Eukaryota</taxon>
        <taxon>Fungi</taxon>
        <taxon>Dikarya</taxon>
        <taxon>Basidiomycota</taxon>
        <taxon>Agaricomycotina</taxon>
        <taxon>Agaricomycetes</taxon>
        <taxon>Cantharellales</taxon>
        <taxon>Ceratobasidiaceae</taxon>
        <taxon>Rhizoctonia</taxon>
    </lineage>
</organism>
<dbReference type="AlphaFoldDB" id="A0A8H7LSY8"/>
<proteinExistence type="predicted"/>
<evidence type="ECO:0000313" key="2">
    <source>
        <dbReference type="EMBL" id="KAF8705313.1"/>
    </source>
</evidence>
<reference evidence="2" key="1">
    <citation type="submission" date="2020-09" db="EMBL/GenBank/DDBJ databases">
        <title>Comparative genome analyses of four rice-infecting Rhizoctonia solani isolates reveal extensive enrichment of homogalacturonan modification genes.</title>
        <authorList>
            <person name="Lee D.-Y."/>
            <person name="Jeon J."/>
            <person name="Kim K.-T."/>
            <person name="Cheong K."/>
            <person name="Song H."/>
            <person name="Choi G."/>
            <person name="Ko J."/>
            <person name="Opiyo S.O."/>
            <person name="Zuo S."/>
            <person name="Madhav S."/>
            <person name="Lee Y.-H."/>
            <person name="Wang G.-L."/>
        </authorList>
    </citation>
    <scope>NUCLEOTIDE SEQUENCE</scope>
    <source>
        <strain evidence="2">AG1-IA WGL</strain>
    </source>
</reference>
<accession>A0A8H7LSY8</accession>